<name>Q85077_9VIRU</name>
<dbReference type="GO" id="GO:0005524">
    <property type="term" value="F:ATP binding"/>
    <property type="evidence" value="ECO:0007669"/>
    <property type="project" value="InterPro"/>
</dbReference>
<reference evidence="2" key="1">
    <citation type="submission" date="1994-10" db="EMBL/GenBank/DDBJ databases">
        <authorList>
            <person name="Solovyev A."/>
        </authorList>
    </citation>
    <scope>NUCLEOTIDE SEQUENCE</scope>
</reference>
<organism evidence="2">
    <name type="scientific">Poa semilatent virus</name>
    <dbReference type="NCBI Taxonomy" id="12328"/>
    <lineage>
        <taxon>Viruses</taxon>
        <taxon>Riboviria</taxon>
        <taxon>Orthornavirae</taxon>
        <taxon>Kitrinoviricota</taxon>
        <taxon>Alsuviricetes</taxon>
        <taxon>Martellivirales</taxon>
        <taxon>Virgaviridae</taxon>
        <taxon>Hordeivirus</taxon>
        <taxon>Hordeivirus poae</taxon>
    </lineage>
</organism>
<evidence type="ECO:0000259" key="1">
    <source>
        <dbReference type="PROSITE" id="PS51657"/>
    </source>
</evidence>
<sequence length="478" mass="54596">ESNCRLESEIEMPPRPIEVADYDYNSRSEFLYYLLCNVIGDRAQILEIIQAFRSSLIFTEKVVAPLNGKIFSYKDGNAKWIFREPTAADTGHAYAVHFDFYGDEQDIEKCLSYCTMVSIHWDRSDKYVAKIPFFPSKTGYYVICDNTKLCNNWLIYNILVDVFRDYKPRPIRFELVDGVPGCGKSTMILNTCDLHREAVIGEGRNAMDDLRNKFQKKKLVSKKLSLSRVRTMDSLLLADKDNVPKCQKFHFDEALKVHYGAILFCADRLGATEIIAQGDRAQLPMICRVEGIDLHYTRPDFSRIVISPKLLSYRIPGDVAFYLSARGYYNGVAQTITTKNKVERSMFARGETTPERFISLLDVPVRRDVQYLCFMQAEKESLIAYLVPKGVKKESIATIHESQGGTFDHVILVRLQRTPQEIYPGGLRSASYMVVAVSRHTKTFTYCSVVDDKLFIDIADENGIATTPVRTFQSHIVE</sequence>
<dbReference type="SUPFAM" id="SSF52540">
    <property type="entry name" value="P-loop containing nucleoside triphosphate hydrolases"/>
    <property type="match status" value="1"/>
</dbReference>
<evidence type="ECO:0000313" key="2">
    <source>
        <dbReference type="EMBL" id="CAA86473.1"/>
    </source>
</evidence>
<dbReference type="EMBL" id="Z46352">
    <property type="protein sequence ID" value="CAA86473.1"/>
    <property type="molecule type" value="Genomic_RNA"/>
</dbReference>
<dbReference type="Gene3D" id="3.40.50.300">
    <property type="entry name" value="P-loop containing nucleotide triphosphate hydrolases"/>
    <property type="match status" value="2"/>
</dbReference>
<dbReference type="PROSITE" id="PS51657">
    <property type="entry name" value="PSRV_HELICASE"/>
    <property type="match status" value="1"/>
</dbReference>
<protein>
    <submittedName>
        <fullName evidence="2">Alpha-A protein; N-terminal region</fullName>
    </submittedName>
</protein>
<dbReference type="InterPro" id="IPR027417">
    <property type="entry name" value="P-loop_NTPase"/>
</dbReference>
<accession>Q85077</accession>
<dbReference type="InterPro" id="IPR027351">
    <property type="entry name" value="(+)RNA_virus_helicase_core_dom"/>
</dbReference>
<reference evidence="2" key="2">
    <citation type="submission" date="1995-12" db="EMBL/GenBank/DDBJ databases">
        <authorList>
            <person name="Solovyev A.G."/>
        </authorList>
    </citation>
    <scope>NUCLEOTIDE SEQUENCE</scope>
</reference>
<dbReference type="Pfam" id="PF01443">
    <property type="entry name" value="Viral_helicase1"/>
    <property type="match status" value="1"/>
</dbReference>
<feature type="domain" description="(+)RNA virus helicase C-terminal" evidence="1">
    <location>
        <begin position="145"/>
        <end position="478"/>
    </location>
</feature>
<proteinExistence type="predicted"/>
<feature type="non-terminal residue" evidence="2">
    <location>
        <position position="478"/>
    </location>
</feature>